<dbReference type="AlphaFoldDB" id="A0A9D1F5I2"/>
<evidence type="ECO:0000256" key="4">
    <source>
        <dbReference type="ARBA" id="ARBA00023163"/>
    </source>
</evidence>
<proteinExistence type="predicted"/>
<dbReference type="SUPFAM" id="SSF52172">
    <property type="entry name" value="CheY-like"/>
    <property type="match status" value="1"/>
</dbReference>
<evidence type="ECO:0000256" key="5">
    <source>
        <dbReference type="ARBA" id="ARBA00024867"/>
    </source>
</evidence>
<dbReference type="EMBL" id="DVIT01000034">
    <property type="protein sequence ID" value="HIS47795.1"/>
    <property type="molecule type" value="Genomic_DNA"/>
</dbReference>
<dbReference type="SMART" id="SM00342">
    <property type="entry name" value="HTH_ARAC"/>
    <property type="match status" value="1"/>
</dbReference>
<dbReference type="Proteomes" id="UP000823927">
    <property type="component" value="Unassembled WGS sequence"/>
</dbReference>
<dbReference type="Pfam" id="PF12833">
    <property type="entry name" value="HTH_18"/>
    <property type="match status" value="1"/>
</dbReference>
<comment type="function">
    <text evidence="5">May play the central regulatory role in sporulation. It may be an element of the effector pathway responsible for the activation of sporulation genes in response to nutritional stress. Spo0A may act in concert with spo0H (a sigma factor) to control the expression of some genes that are critical to the sporulation process.</text>
</comment>
<dbReference type="InterPro" id="IPR009057">
    <property type="entry name" value="Homeodomain-like_sf"/>
</dbReference>
<dbReference type="PANTHER" id="PTHR43280">
    <property type="entry name" value="ARAC-FAMILY TRANSCRIPTIONAL REGULATOR"/>
    <property type="match status" value="1"/>
</dbReference>
<sequence length="256" mass="29788">MKDINVLVIDDEKICIEEVQTEVKWAKLDIDPVRVYGAGSVRQAEIFLKSTPVQIVICDIEMPNENGLDFIEWISEWVRFSGDPVECIMLTCHPEYQYVRRALQLGCLDYVLKPMEPEELEAALTKAVEKIESRREKNERLEKTQVQDTHEDIVYDKILPYIKEYLSESLSVEQIAEHAALNPQYMMRMFKKKTGKSILSYVSEQRIALAKEMLLKTDWSLEVITEKIGYISPAHFGALFKRMEGISPGQYRKKYR</sequence>
<feature type="modified residue" description="4-aspartylphosphate" evidence="6">
    <location>
        <position position="59"/>
    </location>
</feature>
<dbReference type="PANTHER" id="PTHR43280:SF2">
    <property type="entry name" value="HTH-TYPE TRANSCRIPTIONAL REGULATOR EXSA"/>
    <property type="match status" value="1"/>
</dbReference>
<gene>
    <name evidence="9" type="ORF">IAB46_09655</name>
</gene>
<dbReference type="InterPro" id="IPR018060">
    <property type="entry name" value="HTH_AraC"/>
</dbReference>
<evidence type="ECO:0000256" key="3">
    <source>
        <dbReference type="ARBA" id="ARBA00023125"/>
    </source>
</evidence>
<keyword evidence="3" id="KW-0238">DNA-binding</keyword>
<feature type="domain" description="HTH araC/xylS-type" evidence="7">
    <location>
        <begin position="156"/>
        <end position="254"/>
    </location>
</feature>
<dbReference type="InterPro" id="IPR018062">
    <property type="entry name" value="HTH_AraC-typ_CS"/>
</dbReference>
<evidence type="ECO:0000313" key="10">
    <source>
        <dbReference type="Proteomes" id="UP000823927"/>
    </source>
</evidence>
<evidence type="ECO:0000256" key="2">
    <source>
        <dbReference type="ARBA" id="ARBA00023015"/>
    </source>
</evidence>
<feature type="domain" description="Response regulatory" evidence="8">
    <location>
        <begin position="5"/>
        <end position="128"/>
    </location>
</feature>
<dbReference type="GO" id="GO:0043565">
    <property type="term" value="F:sequence-specific DNA binding"/>
    <property type="evidence" value="ECO:0007669"/>
    <property type="project" value="InterPro"/>
</dbReference>
<dbReference type="SMART" id="SM00448">
    <property type="entry name" value="REC"/>
    <property type="match status" value="1"/>
</dbReference>
<keyword evidence="4" id="KW-0804">Transcription</keyword>
<dbReference type="InterPro" id="IPR001789">
    <property type="entry name" value="Sig_transdc_resp-reg_receiver"/>
</dbReference>
<dbReference type="PROSITE" id="PS01124">
    <property type="entry name" value="HTH_ARAC_FAMILY_2"/>
    <property type="match status" value="1"/>
</dbReference>
<keyword evidence="2" id="KW-0805">Transcription regulation</keyword>
<dbReference type="GO" id="GO:0000160">
    <property type="term" value="P:phosphorelay signal transduction system"/>
    <property type="evidence" value="ECO:0007669"/>
    <property type="project" value="InterPro"/>
</dbReference>
<dbReference type="GO" id="GO:0003700">
    <property type="term" value="F:DNA-binding transcription factor activity"/>
    <property type="evidence" value="ECO:0007669"/>
    <property type="project" value="InterPro"/>
</dbReference>
<reference evidence="9" key="1">
    <citation type="submission" date="2020-10" db="EMBL/GenBank/DDBJ databases">
        <authorList>
            <person name="Gilroy R."/>
        </authorList>
    </citation>
    <scope>NUCLEOTIDE SEQUENCE</scope>
    <source>
        <strain evidence="9">CHK178-757</strain>
    </source>
</reference>
<protein>
    <recommendedName>
        <fullName evidence="1">Stage 0 sporulation protein A homolog</fullName>
    </recommendedName>
</protein>
<evidence type="ECO:0000259" key="7">
    <source>
        <dbReference type="PROSITE" id="PS01124"/>
    </source>
</evidence>
<dbReference type="CDD" id="cd17536">
    <property type="entry name" value="REC_YesN-like"/>
    <property type="match status" value="1"/>
</dbReference>
<evidence type="ECO:0000256" key="6">
    <source>
        <dbReference type="PROSITE-ProRule" id="PRU00169"/>
    </source>
</evidence>
<dbReference type="Gene3D" id="1.10.10.60">
    <property type="entry name" value="Homeodomain-like"/>
    <property type="match status" value="2"/>
</dbReference>
<comment type="caution">
    <text evidence="9">The sequence shown here is derived from an EMBL/GenBank/DDBJ whole genome shotgun (WGS) entry which is preliminary data.</text>
</comment>
<dbReference type="SUPFAM" id="SSF46689">
    <property type="entry name" value="Homeodomain-like"/>
    <property type="match status" value="2"/>
</dbReference>
<dbReference type="InterPro" id="IPR011006">
    <property type="entry name" value="CheY-like_superfamily"/>
</dbReference>
<keyword evidence="6" id="KW-0597">Phosphoprotein</keyword>
<organism evidence="9 10">
    <name type="scientific">Candidatus Scybalocola faecigallinarum</name>
    <dbReference type="NCBI Taxonomy" id="2840941"/>
    <lineage>
        <taxon>Bacteria</taxon>
        <taxon>Bacillati</taxon>
        <taxon>Bacillota</taxon>
        <taxon>Clostridia</taxon>
        <taxon>Lachnospirales</taxon>
        <taxon>Lachnospiraceae</taxon>
        <taxon>Lachnospiraceae incertae sedis</taxon>
        <taxon>Candidatus Scybalocola (ex Gilroy et al. 2021)</taxon>
    </lineage>
</organism>
<name>A0A9D1F5I2_9FIRM</name>
<dbReference type="PROSITE" id="PS50110">
    <property type="entry name" value="RESPONSE_REGULATORY"/>
    <property type="match status" value="1"/>
</dbReference>
<dbReference type="Gene3D" id="3.40.50.2300">
    <property type="match status" value="1"/>
</dbReference>
<accession>A0A9D1F5I2</accession>
<evidence type="ECO:0000256" key="1">
    <source>
        <dbReference type="ARBA" id="ARBA00018672"/>
    </source>
</evidence>
<dbReference type="Pfam" id="PF00072">
    <property type="entry name" value="Response_reg"/>
    <property type="match status" value="1"/>
</dbReference>
<evidence type="ECO:0000259" key="8">
    <source>
        <dbReference type="PROSITE" id="PS50110"/>
    </source>
</evidence>
<reference evidence="9" key="2">
    <citation type="journal article" date="2021" name="PeerJ">
        <title>Extensive microbial diversity within the chicken gut microbiome revealed by metagenomics and culture.</title>
        <authorList>
            <person name="Gilroy R."/>
            <person name="Ravi A."/>
            <person name="Getino M."/>
            <person name="Pursley I."/>
            <person name="Horton D.L."/>
            <person name="Alikhan N.F."/>
            <person name="Baker D."/>
            <person name="Gharbi K."/>
            <person name="Hall N."/>
            <person name="Watson M."/>
            <person name="Adriaenssens E.M."/>
            <person name="Foster-Nyarko E."/>
            <person name="Jarju S."/>
            <person name="Secka A."/>
            <person name="Antonio M."/>
            <person name="Oren A."/>
            <person name="Chaudhuri R.R."/>
            <person name="La Ragione R."/>
            <person name="Hildebrand F."/>
            <person name="Pallen M.J."/>
        </authorList>
    </citation>
    <scope>NUCLEOTIDE SEQUENCE</scope>
    <source>
        <strain evidence="9">CHK178-757</strain>
    </source>
</reference>
<evidence type="ECO:0000313" key="9">
    <source>
        <dbReference type="EMBL" id="HIS47795.1"/>
    </source>
</evidence>
<dbReference type="PROSITE" id="PS00041">
    <property type="entry name" value="HTH_ARAC_FAMILY_1"/>
    <property type="match status" value="1"/>
</dbReference>